<feature type="region of interest" description="Disordered" evidence="1">
    <location>
        <begin position="211"/>
        <end position="265"/>
    </location>
</feature>
<dbReference type="RefSeq" id="WP_396768928.1">
    <property type="nucleotide sequence ID" value="NZ_JBITLA010000003.1"/>
</dbReference>
<dbReference type="InterPro" id="IPR053847">
    <property type="entry name" value="DUF6928"/>
</dbReference>
<gene>
    <name evidence="2" type="ORF">ACIBP4_12100</name>
</gene>
<keyword evidence="3" id="KW-1185">Reference proteome</keyword>
<name>A0ABW7ZM57_9ACTN</name>
<sequence>MGAKTALLAFVDGDLRPALRGARPSGPAEAEAMVRQFLPGYVVTLTGDSTLEATYPPDDITCATVLPGAVLLCDRRLVLDRPSELPAHLLRAGAGRRIIMHGMHSVVDWLCFAVWDDEQMVRSLSLSPDGGIIENIGEPFDFERPYWDGEHPVEPVPGWSDQDSYPLPFHPLELGEQALRALFGFVIEGCPERDDIDVDTVHMHEFLVADPSGEEQAAREAAYERATRDMGPPRMFRPGPDGAMQEISWDEFLAGSAPDDSNSPR</sequence>
<evidence type="ECO:0000313" key="3">
    <source>
        <dbReference type="Proteomes" id="UP001612812"/>
    </source>
</evidence>
<protein>
    <submittedName>
        <fullName evidence="2">DUF6928 family protein</fullName>
    </submittedName>
</protein>
<organism evidence="2 3">
    <name type="scientific">Micromonospora maritima</name>
    <dbReference type="NCBI Taxonomy" id="986711"/>
    <lineage>
        <taxon>Bacteria</taxon>
        <taxon>Bacillati</taxon>
        <taxon>Actinomycetota</taxon>
        <taxon>Actinomycetes</taxon>
        <taxon>Micromonosporales</taxon>
        <taxon>Micromonosporaceae</taxon>
        <taxon>Micromonospora</taxon>
    </lineage>
</organism>
<evidence type="ECO:0000313" key="2">
    <source>
        <dbReference type="EMBL" id="MFI7263027.1"/>
    </source>
</evidence>
<proteinExistence type="predicted"/>
<accession>A0ABW7ZM57</accession>
<evidence type="ECO:0000256" key="1">
    <source>
        <dbReference type="SAM" id="MobiDB-lite"/>
    </source>
</evidence>
<dbReference type="EMBL" id="JBITLE010000003">
    <property type="protein sequence ID" value="MFI7263027.1"/>
    <property type="molecule type" value="Genomic_DNA"/>
</dbReference>
<feature type="compositionally biased region" description="Basic and acidic residues" evidence="1">
    <location>
        <begin position="216"/>
        <end position="228"/>
    </location>
</feature>
<dbReference type="Proteomes" id="UP001612812">
    <property type="component" value="Unassembled WGS sequence"/>
</dbReference>
<reference evidence="2 3" key="1">
    <citation type="submission" date="2024-10" db="EMBL/GenBank/DDBJ databases">
        <title>The Natural Products Discovery Center: Release of the First 8490 Sequenced Strains for Exploring Actinobacteria Biosynthetic Diversity.</title>
        <authorList>
            <person name="Kalkreuter E."/>
            <person name="Kautsar S.A."/>
            <person name="Yang D."/>
            <person name="Bader C.D."/>
            <person name="Teijaro C.N."/>
            <person name="Fluegel L."/>
            <person name="Davis C.M."/>
            <person name="Simpson J.R."/>
            <person name="Lauterbach L."/>
            <person name="Steele A.D."/>
            <person name="Gui C."/>
            <person name="Meng S."/>
            <person name="Li G."/>
            <person name="Viehrig K."/>
            <person name="Ye F."/>
            <person name="Su P."/>
            <person name="Kiefer A.F."/>
            <person name="Nichols A."/>
            <person name="Cepeda A.J."/>
            <person name="Yan W."/>
            <person name="Fan B."/>
            <person name="Jiang Y."/>
            <person name="Adhikari A."/>
            <person name="Zheng C.-J."/>
            <person name="Schuster L."/>
            <person name="Cowan T.M."/>
            <person name="Smanski M.J."/>
            <person name="Chevrette M.G."/>
            <person name="De Carvalho L.P.S."/>
            <person name="Shen B."/>
        </authorList>
    </citation>
    <scope>NUCLEOTIDE SEQUENCE [LARGE SCALE GENOMIC DNA]</scope>
    <source>
        <strain evidence="2 3">NPDC049845</strain>
    </source>
</reference>
<dbReference type="Pfam" id="PF21997">
    <property type="entry name" value="DUF6928"/>
    <property type="match status" value="1"/>
</dbReference>
<comment type="caution">
    <text evidence="2">The sequence shown here is derived from an EMBL/GenBank/DDBJ whole genome shotgun (WGS) entry which is preliminary data.</text>
</comment>